<organism evidence="2 3">
    <name type="scientific">Emiliania huxleyi (strain CCMP1516)</name>
    <dbReference type="NCBI Taxonomy" id="280463"/>
    <lineage>
        <taxon>Eukaryota</taxon>
        <taxon>Haptista</taxon>
        <taxon>Haptophyta</taxon>
        <taxon>Prymnesiophyceae</taxon>
        <taxon>Isochrysidales</taxon>
        <taxon>Noelaerhabdaceae</taxon>
        <taxon>Emiliania</taxon>
    </lineage>
</organism>
<dbReference type="GeneID" id="17262243"/>
<dbReference type="PaxDb" id="2903-EOD16094"/>
<dbReference type="KEGG" id="ehx:EMIHUDRAFT_245394"/>
<dbReference type="EnsemblProtists" id="EOD16094">
    <property type="protein sequence ID" value="EOD16094"/>
    <property type="gene ID" value="EMIHUDRAFT_245394"/>
</dbReference>
<protein>
    <submittedName>
        <fullName evidence="2">Uncharacterized protein</fullName>
    </submittedName>
</protein>
<dbReference type="Proteomes" id="UP000013827">
    <property type="component" value="Unassembled WGS sequence"/>
</dbReference>
<evidence type="ECO:0000313" key="3">
    <source>
        <dbReference type="Proteomes" id="UP000013827"/>
    </source>
</evidence>
<reference evidence="2" key="2">
    <citation type="submission" date="2024-10" db="UniProtKB">
        <authorList>
            <consortium name="EnsemblProtists"/>
        </authorList>
    </citation>
    <scope>IDENTIFICATION</scope>
</reference>
<evidence type="ECO:0000256" key="1">
    <source>
        <dbReference type="SAM" id="MobiDB-lite"/>
    </source>
</evidence>
<proteinExistence type="predicted"/>
<feature type="region of interest" description="Disordered" evidence="1">
    <location>
        <begin position="1"/>
        <end position="22"/>
    </location>
</feature>
<evidence type="ECO:0000313" key="2">
    <source>
        <dbReference type="EnsemblProtists" id="EOD16094"/>
    </source>
</evidence>
<sequence>MYARLDQRTAAKGHLPADGGSPLTEAEAELLAELSSPPRDMQTTLQPSQKYTRAHPRLAFPLLLLLVLAALRNLLPAEHSLDAFPDSSLDLVTPDLSLDLFTTDDSPVGTYTAMPDVQPDTERVDLPPGCRPLTRQWSALIEEAINRYIGSLQLPSAPSQGRSRLWLGPGVSAILSQQVTESIARLDDERIPSDQCGACPWTADYACPKSPTPGNLGYAWDDGSPCFQYCCCECGWVEEYACAWSETPGSSGYARDDGSICYAMCCRPPEPNNHNTELAVGGVVVVAATAAAVVFLG</sequence>
<reference evidence="3" key="1">
    <citation type="journal article" date="2013" name="Nature">
        <title>Pan genome of the phytoplankton Emiliania underpins its global distribution.</title>
        <authorList>
            <person name="Read B.A."/>
            <person name="Kegel J."/>
            <person name="Klute M.J."/>
            <person name="Kuo A."/>
            <person name="Lefebvre S.C."/>
            <person name="Maumus F."/>
            <person name="Mayer C."/>
            <person name="Miller J."/>
            <person name="Monier A."/>
            <person name="Salamov A."/>
            <person name="Young J."/>
            <person name="Aguilar M."/>
            <person name="Claverie J.M."/>
            <person name="Frickenhaus S."/>
            <person name="Gonzalez K."/>
            <person name="Herman E.K."/>
            <person name="Lin Y.C."/>
            <person name="Napier J."/>
            <person name="Ogata H."/>
            <person name="Sarno A.F."/>
            <person name="Shmutz J."/>
            <person name="Schroeder D."/>
            <person name="de Vargas C."/>
            <person name="Verret F."/>
            <person name="von Dassow P."/>
            <person name="Valentin K."/>
            <person name="Van de Peer Y."/>
            <person name="Wheeler G."/>
            <person name="Dacks J.B."/>
            <person name="Delwiche C.F."/>
            <person name="Dyhrman S.T."/>
            <person name="Glockner G."/>
            <person name="John U."/>
            <person name="Richards T."/>
            <person name="Worden A.Z."/>
            <person name="Zhang X."/>
            <person name="Grigoriev I.V."/>
            <person name="Allen A.E."/>
            <person name="Bidle K."/>
            <person name="Borodovsky M."/>
            <person name="Bowler C."/>
            <person name="Brownlee C."/>
            <person name="Cock J.M."/>
            <person name="Elias M."/>
            <person name="Gladyshev V.N."/>
            <person name="Groth M."/>
            <person name="Guda C."/>
            <person name="Hadaegh A."/>
            <person name="Iglesias-Rodriguez M.D."/>
            <person name="Jenkins J."/>
            <person name="Jones B.M."/>
            <person name="Lawson T."/>
            <person name="Leese F."/>
            <person name="Lindquist E."/>
            <person name="Lobanov A."/>
            <person name="Lomsadze A."/>
            <person name="Malik S.B."/>
            <person name="Marsh M.E."/>
            <person name="Mackinder L."/>
            <person name="Mock T."/>
            <person name="Mueller-Roeber B."/>
            <person name="Pagarete A."/>
            <person name="Parker M."/>
            <person name="Probert I."/>
            <person name="Quesneville H."/>
            <person name="Raines C."/>
            <person name="Rensing S.A."/>
            <person name="Riano-Pachon D.M."/>
            <person name="Richier S."/>
            <person name="Rokitta S."/>
            <person name="Shiraiwa Y."/>
            <person name="Soanes D.M."/>
            <person name="van der Giezen M."/>
            <person name="Wahlund T.M."/>
            <person name="Williams B."/>
            <person name="Wilson W."/>
            <person name="Wolfe G."/>
            <person name="Wurch L.L."/>
        </authorList>
    </citation>
    <scope>NUCLEOTIDE SEQUENCE</scope>
</reference>
<dbReference type="AlphaFoldDB" id="A0A0D3IXV9"/>
<name>A0A0D3IXV9_EMIH1</name>
<dbReference type="HOGENOM" id="CLU_938227_0_0_1"/>
<accession>A0A0D3IXV9</accession>
<keyword evidence="3" id="KW-1185">Reference proteome</keyword>
<dbReference type="RefSeq" id="XP_005768523.1">
    <property type="nucleotide sequence ID" value="XM_005768466.1"/>
</dbReference>